<sequence>MPSIESIREQYPLHWLAWNNDFMELETVLSRNEYDKEKVDCRGRTPLMLAVTLGHLESVKVLVEHFTNVNAENNEGWTVVQEAVATGDPEMVQLLLERRNMQRQSDRLGGIPHLLDKLREAPDFYVEMKWEFSSWVPLVSRMCPSDTYKVYKQGSSVRVDTTLLGFDQSSWQRGNKSYIFVGESDSAVMMEIDHETEEVYMEQMKIIPTENFMSFHKTAKAVSSRLTSPIVTTYIDTDKINFERNKAGLWGWRSDKTEQVNGYNCKVFSATNVELVTKTRLEHLSDSDKEKAKVPKSSLQSFLGIAETEQQSSTSSDQENKQYRPEKLGGKGKKLVLGKKNKQNENDEIIYSKNPNNITPEEYFDPSTSLEGRDIGRPKETIVKVQKFKANLWLCEEYPLSLQEQIMPIVDLMAISSSHFAKLKDFIQMQLPSGFPVKIEIPLFHVLHARITFGNIFGLDDEVPGVQRINDNGKINCIVSDSCFEPPPGYAKIGSENRRQYSLEEEDDLIQFAIQQSLMEVGSERDEVDIWEALKAQKPSPPTSPNLNSEETRQLQRAIQASLELNVSETRFRSCPDGREINSSVIDDDLSQALELSQRQHEEEKRRQKEEEEIMKRQIIRICCVGVRCQIIIIIIIINIIF</sequence>
<evidence type="ECO:0000256" key="8">
    <source>
        <dbReference type="PROSITE-ProRule" id="PRU00023"/>
    </source>
</evidence>
<comment type="function">
    <text evidence="7">Ubiquitin-binding protein that specifically recognizes and binds 'Lys-63'-linked ubiquitin. Does not bind 'Lys-48'-linked ubiquitin. Positively regulates the internalization of ligand-activated EGFR by binding to the Ub moiety of ubiquitinated EGFR at the cell membrane.</text>
</comment>
<keyword evidence="11" id="KW-0812">Transmembrane</keyword>
<reference evidence="13" key="1">
    <citation type="submission" date="2007-04" db="EMBL/GenBank/DDBJ databases">
        <title>Annotation of Pediculus humanus corporis strain USDA.</title>
        <authorList>
            <person name="Kirkness E."/>
            <person name="Hannick L."/>
            <person name="Hass B."/>
            <person name="Bruggner R."/>
            <person name="Lawson D."/>
            <person name="Bidwell S."/>
            <person name="Joardar V."/>
            <person name="Caler E."/>
            <person name="Walenz B."/>
            <person name="Inman J."/>
            <person name="Schobel S."/>
            <person name="Galinsky K."/>
            <person name="Amedeo P."/>
            <person name="Strausberg R."/>
        </authorList>
    </citation>
    <scope>NUCLEOTIDE SEQUENCE</scope>
    <source>
        <strain evidence="13">USDA</strain>
    </source>
</reference>
<keyword evidence="8" id="KW-0040">ANK repeat</keyword>
<dbReference type="InterPro" id="IPR003903">
    <property type="entry name" value="UIM_dom"/>
</dbReference>
<dbReference type="Gene3D" id="1.25.40.20">
    <property type="entry name" value="Ankyrin repeat-containing domain"/>
    <property type="match status" value="1"/>
</dbReference>
<dbReference type="AlphaFoldDB" id="E0VBL5"/>
<keyword evidence="4" id="KW-0677">Repeat</keyword>
<feature type="repeat" description="ANK" evidence="8">
    <location>
        <begin position="42"/>
        <end position="74"/>
    </location>
</feature>
<dbReference type="SMART" id="SM00726">
    <property type="entry name" value="UIM"/>
    <property type="match status" value="3"/>
</dbReference>
<dbReference type="eggNOG" id="KOG0522">
    <property type="taxonomic scope" value="Eukaryota"/>
</dbReference>
<evidence type="ECO:0000313" key="13">
    <source>
        <dbReference type="EMBL" id="EEB10771.1"/>
    </source>
</evidence>
<dbReference type="OMA" id="TQKFRAN"/>
<keyword evidence="9" id="KW-0175">Coiled coil</keyword>
<keyword evidence="15" id="KW-1185">Reference proteome</keyword>
<comment type="subcellular location">
    <subcellularLocation>
        <location evidence="1">Cell membrane</location>
    </subcellularLocation>
    <subcellularLocation>
        <location evidence="2">Late endosome</location>
    </subcellularLocation>
</comment>
<evidence type="ECO:0000256" key="9">
    <source>
        <dbReference type="SAM" id="Coils"/>
    </source>
</evidence>
<evidence type="ECO:0000256" key="3">
    <source>
        <dbReference type="ARBA" id="ARBA00022475"/>
    </source>
</evidence>
<feature type="region of interest" description="Disordered" evidence="10">
    <location>
        <begin position="306"/>
        <end position="328"/>
    </location>
</feature>
<evidence type="ECO:0000256" key="6">
    <source>
        <dbReference type="ARBA" id="ARBA00023136"/>
    </source>
</evidence>
<dbReference type="Pfam" id="PF11904">
    <property type="entry name" value="ANKRD13_C"/>
    <property type="match status" value="1"/>
</dbReference>
<dbReference type="InParanoid" id="E0VBL5"/>
<dbReference type="PROSITE" id="PS50297">
    <property type="entry name" value="ANK_REP_REGION"/>
    <property type="match status" value="1"/>
</dbReference>
<feature type="compositionally biased region" description="Basic and acidic residues" evidence="10">
    <location>
        <begin position="318"/>
        <end position="328"/>
    </location>
</feature>
<dbReference type="PROSITE" id="PS50088">
    <property type="entry name" value="ANK_REPEAT"/>
    <property type="match status" value="1"/>
</dbReference>
<dbReference type="EMBL" id="DS235032">
    <property type="protein sequence ID" value="EEB10771.1"/>
    <property type="molecule type" value="Genomic_DNA"/>
</dbReference>
<dbReference type="Proteomes" id="UP000009046">
    <property type="component" value="Unassembled WGS sequence"/>
</dbReference>
<dbReference type="PANTHER" id="PTHR12447:SF31">
    <property type="entry name" value="LD31969P"/>
    <property type="match status" value="1"/>
</dbReference>
<evidence type="ECO:0000313" key="15">
    <source>
        <dbReference type="Proteomes" id="UP000009046"/>
    </source>
</evidence>
<dbReference type="Pfam" id="PF12796">
    <property type="entry name" value="Ank_2"/>
    <property type="match status" value="1"/>
</dbReference>
<evidence type="ECO:0000256" key="11">
    <source>
        <dbReference type="SAM" id="Phobius"/>
    </source>
</evidence>
<evidence type="ECO:0000256" key="4">
    <source>
        <dbReference type="ARBA" id="ARBA00022737"/>
    </source>
</evidence>
<dbReference type="SMART" id="SM00248">
    <property type="entry name" value="ANK"/>
    <property type="match status" value="3"/>
</dbReference>
<keyword evidence="6 11" id="KW-0472">Membrane</keyword>
<organism>
    <name type="scientific">Pediculus humanus subsp. corporis</name>
    <name type="common">Body louse</name>
    <dbReference type="NCBI Taxonomy" id="121224"/>
    <lineage>
        <taxon>Eukaryota</taxon>
        <taxon>Metazoa</taxon>
        <taxon>Ecdysozoa</taxon>
        <taxon>Arthropoda</taxon>
        <taxon>Hexapoda</taxon>
        <taxon>Insecta</taxon>
        <taxon>Pterygota</taxon>
        <taxon>Neoptera</taxon>
        <taxon>Paraneoptera</taxon>
        <taxon>Psocodea</taxon>
        <taxon>Troctomorpha</taxon>
        <taxon>Phthiraptera</taxon>
        <taxon>Anoplura</taxon>
        <taxon>Pediculidae</taxon>
        <taxon>Pediculus</taxon>
    </lineage>
</organism>
<evidence type="ECO:0000259" key="12">
    <source>
        <dbReference type="Pfam" id="PF11904"/>
    </source>
</evidence>
<dbReference type="InterPro" id="IPR055285">
    <property type="entry name" value="ANKRD13_C"/>
</dbReference>
<evidence type="ECO:0000256" key="5">
    <source>
        <dbReference type="ARBA" id="ARBA00022753"/>
    </source>
</evidence>
<reference evidence="13" key="2">
    <citation type="submission" date="2007-04" db="EMBL/GenBank/DDBJ databases">
        <title>The genome of the human body louse.</title>
        <authorList>
            <consortium name="The Human Body Louse Genome Consortium"/>
            <person name="Kirkness E."/>
            <person name="Walenz B."/>
            <person name="Hass B."/>
            <person name="Bruggner R."/>
            <person name="Strausberg R."/>
        </authorList>
    </citation>
    <scope>NUCLEOTIDE SEQUENCE</scope>
    <source>
        <strain evidence="13">USDA</strain>
    </source>
</reference>
<dbReference type="CTD" id="8231039"/>
<keyword evidence="3" id="KW-1003">Cell membrane</keyword>
<dbReference type="RefSeq" id="XP_002423509.1">
    <property type="nucleotide sequence ID" value="XM_002423464.1"/>
</dbReference>
<keyword evidence="5" id="KW-0967">Endosome</keyword>
<evidence type="ECO:0000313" key="14">
    <source>
        <dbReference type="EnsemblMetazoa" id="PHUM064370-PA"/>
    </source>
</evidence>
<evidence type="ECO:0000256" key="10">
    <source>
        <dbReference type="SAM" id="MobiDB-lite"/>
    </source>
</evidence>
<dbReference type="GO" id="GO:0140036">
    <property type="term" value="F:ubiquitin-modified protein reader activity"/>
    <property type="evidence" value="ECO:0007669"/>
    <property type="project" value="UniProtKB-ARBA"/>
</dbReference>
<reference evidence="14" key="3">
    <citation type="submission" date="2021-02" db="UniProtKB">
        <authorList>
            <consortium name="EnsemblMetazoa"/>
        </authorList>
    </citation>
    <scope>IDENTIFICATION</scope>
    <source>
        <strain evidence="14">USDA</strain>
    </source>
</reference>
<keyword evidence="11" id="KW-1133">Transmembrane helix</keyword>
<dbReference type="EMBL" id="AAZO01000753">
    <property type="status" value="NOT_ANNOTATED_CDS"/>
    <property type="molecule type" value="Genomic_DNA"/>
</dbReference>
<dbReference type="GO" id="GO:0005770">
    <property type="term" value="C:late endosome"/>
    <property type="evidence" value="ECO:0007669"/>
    <property type="project" value="UniProtKB-SubCell"/>
</dbReference>
<dbReference type="VEuPathDB" id="VectorBase:PHUM064370"/>
<dbReference type="KEGG" id="phu:Phum_PHUM064370"/>
<feature type="compositionally biased region" description="Low complexity" evidence="10">
    <location>
        <begin position="307"/>
        <end position="316"/>
    </location>
</feature>
<dbReference type="GO" id="GO:0002091">
    <property type="term" value="P:negative regulation of receptor internalization"/>
    <property type="evidence" value="ECO:0007669"/>
    <property type="project" value="UniProtKB-ARBA"/>
</dbReference>
<name>E0VBL5_PEDHC</name>
<dbReference type="GeneID" id="8231039"/>
<feature type="domain" description="Ankyrin repeat" evidence="12">
    <location>
        <begin position="158"/>
        <end position="490"/>
    </location>
</feature>
<dbReference type="SUPFAM" id="SSF48403">
    <property type="entry name" value="Ankyrin repeat"/>
    <property type="match status" value="1"/>
</dbReference>
<protein>
    <submittedName>
        <fullName evidence="13">Ankyrin repeat domain-containing protein, putative</fullName>
    </submittedName>
</protein>
<dbReference type="PANTHER" id="PTHR12447">
    <property type="entry name" value="ANKYRIN REPEAT DOMAIN-CONTAINING PROTEIN 13"/>
    <property type="match status" value="1"/>
</dbReference>
<dbReference type="OrthoDB" id="1585644at2759"/>
<dbReference type="FunFam" id="1.25.40.20:FF:000057">
    <property type="entry name" value="Ankyrin repeat domain-containing protein 13B"/>
    <property type="match status" value="1"/>
</dbReference>
<dbReference type="InterPro" id="IPR021832">
    <property type="entry name" value="ANKRD13"/>
</dbReference>
<dbReference type="InterPro" id="IPR036770">
    <property type="entry name" value="Ankyrin_rpt-contain_sf"/>
</dbReference>
<proteinExistence type="predicted"/>
<feature type="coiled-coil region" evidence="9">
    <location>
        <begin position="591"/>
        <end position="618"/>
    </location>
</feature>
<evidence type="ECO:0000256" key="2">
    <source>
        <dbReference type="ARBA" id="ARBA00004603"/>
    </source>
</evidence>
<gene>
    <name evidence="14" type="primary">8231039</name>
    <name evidence="13" type="ORF">Phum_PHUM064370</name>
</gene>
<dbReference type="GO" id="GO:0005886">
    <property type="term" value="C:plasma membrane"/>
    <property type="evidence" value="ECO:0007669"/>
    <property type="project" value="UniProtKB-SubCell"/>
</dbReference>
<dbReference type="STRING" id="121224.E0VBL5"/>
<feature type="transmembrane region" description="Helical" evidence="11">
    <location>
        <begin position="619"/>
        <end position="641"/>
    </location>
</feature>
<dbReference type="EnsemblMetazoa" id="PHUM064370-RA">
    <property type="protein sequence ID" value="PHUM064370-PA"/>
    <property type="gene ID" value="PHUM064370"/>
</dbReference>
<accession>E0VBL5</accession>
<dbReference type="FunCoup" id="E0VBL5">
    <property type="interactions" value="915"/>
</dbReference>
<dbReference type="HOGENOM" id="CLU_026137_2_0_1"/>
<evidence type="ECO:0000256" key="1">
    <source>
        <dbReference type="ARBA" id="ARBA00004236"/>
    </source>
</evidence>
<dbReference type="InterPro" id="IPR002110">
    <property type="entry name" value="Ankyrin_rpt"/>
</dbReference>
<evidence type="ECO:0000256" key="7">
    <source>
        <dbReference type="ARBA" id="ARBA00024956"/>
    </source>
</evidence>